<dbReference type="Proteomes" id="UP000234341">
    <property type="component" value="Unassembled WGS sequence"/>
</dbReference>
<dbReference type="InterPro" id="IPR018706">
    <property type="entry name" value="DUF2214_membrane"/>
</dbReference>
<gene>
    <name evidence="2" type="ORF">CYJ10_08245</name>
</gene>
<organism evidence="2 3">
    <name type="scientific">Cupriavidus pauculus</name>
    <dbReference type="NCBI Taxonomy" id="82633"/>
    <lineage>
        <taxon>Bacteria</taxon>
        <taxon>Pseudomonadati</taxon>
        <taxon>Pseudomonadota</taxon>
        <taxon>Betaproteobacteria</taxon>
        <taxon>Burkholderiales</taxon>
        <taxon>Burkholderiaceae</taxon>
        <taxon>Cupriavidus</taxon>
    </lineage>
</organism>
<proteinExistence type="predicted"/>
<feature type="transmembrane region" description="Helical" evidence="1">
    <location>
        <begin position="41"/>
        <end position="65"/>
    </location>
</feature>
<keyword evidence="1" id="KW-0812">Transmembrane</keyword>
<dbReference type="AlphaFoldDB" id="A0A2N5CHE7"/>
<dbReference type="Pfam" id="PF09980">
    <property type="entry name" value="DUF2214"/>
    <property type="match status" value="1"/>
</dbReference>
<dbReference type="EMBL" id="PJRP01000002">
    <property type="protein sequence ID" value="PLQ01648.1"/>
    <property type="molecule type" value="Genomic_DNA"/>
</dbReference>
<evidence type="ECO:0000313" key="2">
    <source>
        <dbReference type="EMBL" id="PLQ01648.1"/>
    </source>
</evidence>
<keyword evidence="1" id="KW-1133">Transmembrane helix</keyword>
<reference evidence="2 3" key="1">
    <citation type="submission" date="2017-12" db="EMBL/GenBank/DDBJ databases">
        <title>Genome sequence of the active heterotrophic nitrifier-denitrifier, Cupriavidus pauculus UM1.</title>
        <authorList>
            <person name="Putonti C."/>
            <person name="Castignetti D."/>
        </authorList>
    </citation>
    <scope>NUCLEOTIDE SEQUENCE [LARGE SCALE GENOMIC DNA]</scope>
    <source>
        <strain evidence="2 3">UM1</strain>
    </source>
</reference>
<dbReference type="RefSeq" id="WP_101680997.1">
    <property type="nucleotide sequence ID" value="NZ_PJRP01000002.1"/>
</dbReference>
<sequence length="151" mass="17078">MLTDALLAFLHFTAIFLLITLMAAEAVVLRPDMTPAAVRRLSIYDFVYFLSAMATLATGLLRLFYGAKGVDFYIHNPWFHAKMTVFVVIALCSLPPTFAIARWRKQAKRLPDFVPTPAEIRKARRWVMIEAHLVILLPLCAVMMARGIGIR</sequence>
<feature type="transmembrane region" description="Helical" evidence="1">
    <location>
        <begin position="131"/>
        <end position="150"/>
    </location>
</feature>
<protein>
    <submittedName>
        <fullName evidence="2">DUF2214 domain-containing protein</fullName>
    </submittedName>
</protein>
<dbReference type="STRING" id="82633.GCA_000974605_03930"/>
<keyword evidence="1" id="KW-0472">Membrane</keyword>
<name>A0A2N5CHE7_9BURK</name>
<accession>A0A2N5CHE7</accession>
<dbReference type="OrthoDB" id="826511at2"/>
<comment type="caution">
    <text evidence="2">The sequence shown here is derived from an EMBL/GenBank/DDBJ whole genome shotgun (WGS) entry which is preliminary data.</text>
</comment>
<feature type="transmembrane region" description="Helical" evidence="1">
    <location>
        <begin position="77"/>
        <end position="101"/>
    </location>
</feature>
<evidence type="ECO:0000256" key="1">
    <source>
        <dbReference type="SAM" id="Phobius"/>
    </source>
</evidence>
<feature type="transmembrane region" description="Helical" evidence="1">
    <location>
        <begin position="6"/>
        <end position="29"/>
    </location>
</feature>
<evidence type="ECO:0000313" key="3">
    <source>
        <dbReference type="Proteomes" id="UP000234341"/>
    </source>
</evidence>